<dbReference type="Proteomes" id="UP000070250">
    <property type="component" value="Chromosome"/>
</dbReference>
<keyword evidence="3" id="KW-1185">Reference proteome</keyword>
<name>A0A127F9T5_STEDE</name>
<proteinExistence type="predicted"/>
<dbReference type="GO" id="GO:0003700">
    <property type="term" value="F:DNA-binding transcription factor activity"/>
    <property type="evidence" value="ECO:0007669"/>
    <property type="project" value="TreeGrafter"/>
</dbReference>
<dbReference type="STRING" id="465721.ACG33_08730"/>
<dbReference type="AlphaFoldDB" id="A0A127F9T5"/>
<dbReference type="OrthoDB" id="9795923at2"/>
<dbReference type="GO" id="GO:0005829">
    <property type="term" value="C:cytosol"/>
    <property type="evidence" value="ECO:0007669"/>
    <property type="project" value="TreeGrafter"/>
</dbReference>
<dbReference type="GO" id="GO:0003677">
    <property type="term" value="F:DNA binding"/>
    <property type="evidence" value="ECO:0007669"/>
    <property type="project" value="UniProtKB-KW"/>
</dbReference>
<dbReference type="PANTHER" id="PTHR33221:SF4">
    <property type="entry name" value="HTH-TYPE TRANSCRIPTIONAL REPRESSOR NSRR"/>
    <property type="match status" value="1"/>
</dbReference>
<accession>A0A127F9T5</accession>
<dbReference type="EMBL" id="CP011971">
    <property type="protein sequence ID" value="AMN47177.1"/>
    <property type="molecule type" value="Genomic_DNA"/>
</dbReference>
<evidence type="ECO:0000313" key="2">
    <source>
        <dbReference type="EMBL" id="AMN47177.1"/>
    </source>
</evidence>
<dbReference type="InterPro" id="IPR036388">
    <property type="entry name" value="WH-like_DNA-bd_sf"/>
</dbReference>
<dbReference type="Gene3D" id="1.10.10.10">
    <property type="entry name" value="Winged helix-like DNA-binding domain superfamily/Winged helix DNA-binding domain"/>
    <property type="match status" value="1"/>
</dbReference>
<dbReference type="Pfam" id="PF02082">
    <property type="entry name" value="Rrf2"/>
    <property type="match status" value="1"/>
</dbReference>
<keyword evidence="1" id="KW-0238">DNA-binding</keyword>
<gene>
    <name evidence="2" type="ORF">ACG33_08730</name>
</gene>
<dbReference type="KEGG" id="sdf:ACG33_08730"/>
<evidence type="ECO:0000256" key="1">
    <source>
        <dbReference type="ARBA" id="ARBA00023125"/>
    </source>
</evidence>
<protein>
    <submittedName>
        <fullName evidence="2">Rrf2 family transcriptional regulator</fullName>
    </submittedName>
</protein>
<dbReference type="InterPro" id="IPR036390">
    <property type="entry name" value="WH_DNA-bd_sf"/>
</dbReference>
<dbReference type="NCBIfam" id="TIGR00738">
    <property type="entry name" value="rrf2_super"/>
    <property type="match status" value="1"/>
</dbReference>
<dbReference type="InterPro" id="IPR000944">
    <property type="entry name" value="Tscrpt_reg_Rrf2"/>
</dbReference>
<evidence type="ECO:0000313" key="3">
    <source>
        <dbReference type="Proteomes" id="UP000070250"/>
    </source>
</evidence>
<dbReference type="PATRIC" id="fig|465721.4.peg.1854"/>
<dbReference type="RefSeq" id="WP_066920429.1">
    <property type="nucleotide sequence ID" value="NZ_CP011971.1"/>
</dbReference>
<dbReference type="SUPFAM" id="SSF46785">
    <property type="entry name" value="Winged helix' DNA-binding domain"/>
    <property type="match status" value="1"/>
</dbReference>
<dbReference type="PROSITE" id="PS51197">
    <property type="entry name" value="HTH_RRF2_2"/>
    <property type="match status" value="1"/>
</dbReference>
<dbReference type="PANTHER" id="PTHR33221">
    <property type="entry name" value="WINGED HELIX-TURN-HELIX TRANSCRIPTIONAL REGULATOR, RRF2 FAMILY"/>
    <property type="match status" value="1"/>
</dbReference>
<organism evidence="2 3">
    <name type="scientific">Steroidobacter denitrificans</name>
    <dbReference type="NCBI Taxonomy" id="465721"/>
    <lineage>
        <taxon>Bacteria</taxon>
        <taxon>Pseudomonadati</taxon>
        <taxon>Pseudomonadota</taxon>
        <taxon>Gammaproteobacteria</taxon>
        <taxon>Steroidobacterales</taxon>
        <taxon>Steroidobacteraceae</taxon>
        <taxon>Steroidobacter</taxon>
    </lineage>
</organism>
<sequence length="154" mass="16622">MRLAAFTDYGLRVLMRLADTPDEPLTTSGIAQQFRIPYNHLAKVVRDLARGGFILTQRGAGGGMRLARPADTIMLGEVVRYLEQRYALTECFRADGGACVLTPHCRLRPRLAAAYQAFLAELDKTSIAACAFPGPAAGIQGGAKDRARKTGLKG</sequence>
<reference evidence="2 3" key="1">
    <citation type="submission" date="2015-06" db="EMBL/GenBank/DDBJ databases">
        <title>A Comprehensive Approach to Explore the Metabolic and Phylogenetic Diversity of Bacterial Steroid Degradation in the Environment: Testosterone as an Example.</title>
        <authorList>
            <person name="Yang F.-C."/>
            <person name="Chen Y.-L."/>
            <person name="Yu C.-P."/>
            <person name="Tang S.-L."/>
            <person name="Wang P.-H."/>
            <person name="Ismail W."/>
            <person name="Wang C.-H."/>
            <person name="Yang C.-Y."/>
            <person name="Chiang Y.-R."/>
        </authorList>
    </citation>
    <scope>NUCLEOTIDE SEQUENCE [LARGE SCALE GENOMIC DNA]</scope>
    <source>
        <strain evidence="2 3">DSM 18526</strain>
    </source>
</reference>